<organism evidence="2 3">
    <name type="scientific">Parapontixanthobacter aurantiacus</name>
    <dbReference type="NCBI Taxonomy" id="1463599"/>
    <lineage>
        <taxon>Bacteria</taxon>
        <taxon>Pseudomonadati</taxon>
        <taxon>Pseudomonadota</taxon>
        <taxon>Alphaproteobacteria</taxon>
        <taxon>Sphingomonadales</taxon>
        <taxon>Erythrobacteraceae</taxon>
        <taxon>Parapontixanthobacter</taxon>
    </lineage>
</organism>
<comment type="caution">
    <text evidence="2">The sequence shown here is derived from an EMBL/GenBank/DDBJ whole genome shotgun (WGS) entry which is preliminary data.</text>
</comment>
<dbReference type="AlphaFoldDB" id="A0A844ZAN9"/>
<protein>
    <submittedName>
        <fullName evidence="2">Uncharacterized protein</fullName>
    </submittedName>
</protein>
<gene>
    <name evidence="2" type="ORF">GRI38_00860</name>
</gene>
<reference evidence="2 3" key="1">
    <citation type="submission" date="2019-12" db="EMBL/GenBank/DDBJ databases">
        <title>Genomic-based taxomic classification of the family Erythrobacteraceae.</title>
        <authorList>
            <person name="Xu L."/>
        </authorList>
    </citation>
    <scope>NUCLEOTIDE SEQUENCE [LARGE SCALE GENOMIC DNA]</scope>
    <source>
        <strain evidence="2 3">MCCC 1A09962</strain>
    </source>
</reference>
<name>A0A844ZAN9_9SPHN</name>
<evidence type="ECO:0000313" key="3">
    <source>
        <dbReference type="Proteomes" id="UP000433104"/>
    </source>
</evidence>
<accession>A0A844ZAN9</accession>
<dbReference type="Proteomes" id="UP000433104">
    <property type="component" value="Unassembled WGS sequence"/>
</dbReference>
<feature type="region of interest" description="Disordered" evidence="1">
    <location>
        <begin position="1"/>
        <end position="86"/>
    </location>
</feature>
<dbReference type="OrthoDB" id="7410604at2"/>
<keyword evidence="3" id="KW-1185">Reference proteome</keyword>
<proteinExistence type="predicted"/>
<sequence length="86" mass="9611">MDDYDKPKVPPATPPTIDPNVDPVEARELTDEDGDNLAEGSKEATTREEGEEAREKLKEIHDRDRQDGKGERELDSLSPETLLPPD</sequence>
<dbReference type="RefSeq" id="WP_160681140.1">
    <property type="nucleotide sequence ID" value="NZ_WTYW01000001.1"/>
</dbReference>
<feature type="compositionally biased region" description="Basic and acidic residues" evidence="1">
    <location>
        <begin position="40"/>
        <end position="75"/>
    </location>
</feature>
<evidence type="ECO:0000256" key="1">
    <source>
        <dbReference type="SAM" id="MobiDB-lite"/>
    </source>
</evidence>
<evidence type="ECO:0000313" key="2">
    <source>
        <dbReference type="EMBL" id="MXO84584.1"/>
    </source>
</evidence>
<dbReference type="EMBL" id="WTYW01000001">
    <property type="protein sequence ID" value="MXO84584.1"/>
    <property type="molecule type" value="Genomic_DNA"/>
</dbReference>